<evidence type="ECO:0000256" key="9">
    <source>
        <dbReference type="ARBA" id="ARBA00023224"/>
    </source>
</evidence>
<evidence type="ECO:0000256" key="5">
    <source>
        <dbReference type="ARBA" id="ARBA00023040"/>
    </source>
</evidence>
<dbReference type="InterPro" id="IPR000276">
    <property type="entry name" value="GPCR_Rhodpsn"/>
</dbReference>
<dbReference type="GO" id="GO:0032870">
    <property type="term" value="P:cellular response to hormone stimulus"/>
    <property type="evidence" value="ECO:0007669"/>
    <property type="project" value="TreeGrafter"/>
</dbReference>
<dbReference type="PROSITE" id="PS50262">
    <property type="entry name" value="G_PROTEIN_RECEP_F1_2"/>
    <property type="match status" value="1"/>
</dbReference>
<dbReference type="CDD" id="cd15388">
    <property type="entry name" value="7tmA_V2R"/>
    <property type="match status" value="1"/>
</dbReference>
<dbReference type="Ensembl" id="ENSCMIT00000032767.1">
    <property type="protein sequence ID" value="ENSCMIP00000032275.1"/>
    <property type="gene ID" value="ENSCMIG00000013795.1"/>
</dbReference>
<feature type="transmembrane region" description="Helical" evidence="10">
    <location>
        <begin position="85"/>
        <end position="103"/>
    </location>
</feature>
<dbReference type="Pfam" id="PF00001">
    <property type="entry name" value="7tm_1"/>
    <property type="match status" value="1"/>
</dbReference>
<feature type="transmembrane region" description="Helical" evidence="10">
    <location>
        <begin position="311"/>
        <end position="334"/>
    </location>
</feature>
<feature type="transmembrane region" description="Helical" evidence="10">
    <location>
        <begin position="279"/>
        <end position="299"/>
    </location>
</feature>
<accession>A0A4W3JJG7</accession>
<dbReference type="PANTHER" id="PTHR24241">
    <property type="entry name" value="NEUROPEPTIDE RECEPTOR-RELATED G-PROTEIN COUPLED RECEPTOR"/>
    <property type="match status" value="1"/>
</dbReference>
<dbReference type="GeneTree" id="ENSGT01050000244882"/>
<reference evidence="12" key="5">
    <citation type="submission" date="2025-09" db="UniProtKB">
        <authorList>
            <consortium name="Ensembl"/>
        </authorList>
    </citation>
    <scope>IDENTIFICATION</scope>
</reference>
<organism evidence="12 13">
    <name type="scientific">Callorhinchus milii</name>
    <name type="common">Ghost shark</name>
    <dbReference type="NCBI Taxonomy" id="7868"/>
    <lineage>
        <taxon>Eukaryota</taxon>
        <taxon>Metazoa</taxon>
        <taxon>Chordata</taxon>
        <taxon>Craniata</taxon>
        <taxon>Vertebrata</taxon>
        <taxon>Chondrichthyes</taxon>
        <taxon>Holocephali</taxon>
        <taxon>Chimaeriformes</taxon>
        <taxon>Callorhinchidae</taxon>
        <taxon>Callorhinchus</taxon>
    </lineage>
</organism>
<evidence type="ECO:0000256" key="4">
    <source>
        <dbReference type="ARBA" id="ARBA00022989"/>
    </source>
</evidence>
<reference evidence="12" key="4">
    <citation type="submission" date="2025-08" db="UniProtKB">
        <authorList>
            <consortium name="Ensembl"/>
        </authorList>
    </citation>
    <scope>IDENTIFICATION</scope>
</reference>
<dbReference type="GO" id="GO:0001992">
    <property type="term" value="P:regulation of systemic arterial blood pressure by vasopressin"/>
    <property type="evidence" value="ECO:0007669"/>
    <property type="project" value="TreeGrafter"/>
</dbReference>
<keyword evidence="4 10" id="KW-1133">Transmembrane helix</keyword>
<keyword evidence="7 10" id="KW-0675">Receptor</keyword>
<keyword evidence="6 10" id="KW-0472">Membrane</keyword>
<dbReference type="PRINTS" id="PR00896">
    <property type="entry name" value="VASOPRESSINR"/>
</dbReference>
<reference evidence="13" key="3">
    <citation type="journal article" date="2014" name="Nature">
        <title>Elephant shark genome provides unique insights into gnathostome evolution.</title>
        <authorList>
            <consortium name="International Elephant Shark Genome Sequencing Consortium"/>
            <person name="Venkatesh B."/>
            <person name="Lee A.P."/>
            <person name="Ravi V."/>
            <person name="Maurya A.K."/>
            <person name="Lian M.M."/>
            <person name="Swann J.B."/>
            <person name="Ohta Y."/>
            <person name="Flajnik M.F."/>
            <person name="Sutoh Y."/>
            <person name="Kasahara M."/>
            <person name="Hoon S."/>
            <person name="Gangu V."/>
            <person name="Roy S.W."/>
            <person name="Irimia M."/>
            <person name="Korzh V."/>
            <person name="Kondrychyn I."/>
            <person name="Lim Z.W."/>
            <person name="Tay B.H."/>
            <person name="Tohari S."/>
            <person name="Kong K.W."/>
            <person name="Ho S."/>
            <person name="Lorente-Galdos B."/>
            <person name="Quilez J."/>
            <person name="Marques-Bonet T."/>
            <person name="Raney B.J."/>
            <person name="Ingham P.W."/>
            <person name="Tay A."/>
            <person name="Hillier L.W."/>
            <person name="Minx P."/>
            <person name="Boehm T."/>
            <person name="Wilson R.K."/>
            <person name="Brenner S."/>
            <person name="Warren W.C."/>
        </authorList>
    </citation>
    <scope>NUCLEOTIDE SEQUENCE [LARGE SCALE GENOMIC DNA]</scope>
</reference>
<dbReference type="InterPro" id="IPR017452">
    <property type="entry name" value="GPCR_Rhodpsn_7TM"/>
</dbReference>
<dbReference type="PROSITE" id="PS00237">
    <property type="entry name" value="G_PROTEIN_RECEP_F1_1"/>
    <property type="match status" value="1"/>
</dbReference>
<evidence type="ECO:0000256" key="1">
    <source>
        <dbReference type="ARBA" id="ARBA00004651"/>
    </source>
</evidence>
<reference evidence="13" key="1">
    <citation type="journal article" date="2006" name="Science">
        <title>Ancient noncoding elements conserved in the human genome.</title>
        <authorList>
            <person name="Venkatesh B."/>
            <person name="Kirkness E.F."/>
            <person name="Loh Y.H."/>
            <person name="Halpern A.L."/>
            <person name="Lee A.P."/>
            <person name="Johnson J."/>
            <person name="Dandona N."/>
            <person name="Viswanathan L.D."/>
            <person name="Tay A."/>
            <person name="Venter J.C."/>
            <person name="Strausberg R.L."/>
            <person name="Brenner S."/>
        </authorList>
    </citation>
    <scope>NUCLEOTIDE SEQUENCE [LARGE SCALE GENOMIC DNA]</scope>
</reference>
<sequence>MTNHSRDVSTWRSFSNSGFSDAMANGFPKNFNFSSKETLPNEKDYWLAQIEIAVLGAIFALALVTNSILLLLLWRRHKQVSRMHVFVIHLCLADLVVALFQVFPQLFWDITDRFVGPDAICRLVKYLQIVGMLASTYMIVVMTIDRYQAICNPMVTFQRKRARWNLPVCIAWCISLIGSLPQVFIFSKTEIYPGVFECWAHFIEPWGLKAYVTWTSMVVFVVPALTLIVCQVRICRAIQMNLYSKTHQQSGESKKELKTWRASSVAGVSKARIKTVKMTLVIVLVYILCWSPFFTVQLWSVWDPKAPRETATFTILMLLASLNSCANPFIYMFFSGQMPKGLVETLCRKNPSGGDNVIEEPSLISTLHLTQRSSCESRIVTFLN</sequence>
<comment type="similarity">
    <text evidence="10">Belongs to the G-protein coupled receptor 1 family. Vasopressin/oxytocin receptor subfamily.</text>
</comment>
<dbReference type="SMART" id="SM01381">
    <property type="entry name" value="7TM_GPCR_Srsx"/>
    <property type="match status" value="1"/>
</dbReference>
<dbReference type="Proteomes" id="UP000314986">
    <property type="component" value="Unassembled WGS sequence"/>
</dbReference>
<feature type="domain" description="G-protein coupled receptors family 1 profile" evidence="11">
    <location>
        <begin position="65"/>
        <end position="331"/>
    </location>
</feature>
<dbReference type="AlphaFoldDB" id="A0A4W3JJG7"/>
<dbReference type="FunFam" id="1.20.1070.10:FF:000205">
    <property type="entry name" value="[Arg8]-vasotocin receptor"/>
    <property type="match status" value="1"/>
</dbReference>
<dbReference type="PRINTS" id="PR00237">
    <property type="entry name" value="GPCRRHODOPSN"/>
</dbReference>
<evidence type="ECO:0000256" key="3">
    <source>
        <dbReference type="ARBA" id="ARBA00022692"/>
    </source>
</evidence>
<keyword evidence="8 10" id="KW-0325">Glycoprotein</keyword>
<comment type="subcellular location">
    <subcellularLocation>
        <location evidence="1 10">Cell membrane</location>
        <topology evidence="1 10">Multi-pass membrane protein</topology>
    </subcellularLocation>
</comment>
<keyword evidence="5 10" id="KW-0297">G-protein coupled receptor</keyword>
<evidence type="ECO:0000256" key="6">
    <source>
        <dbReference type="ARBA" id="ARBA00023136"/>
    </source>
</evidence>
<dbReference type="Gene3D" id="1.20.1070.10">
    <property type="entry name" value="Rhodopsin 7-helix transmembrane proteins"/>
    <property type="match status" value="1"/>
</dbReference>
<feature type="transmembrane region" description="Helical" evidence="10">
    <location>
        <begin position="123"/>
        <end position="144"/>
    </location>
</feature>
<dbReference type="InParanoid" id="A0A4W3JJG7"/>
<feature type="transmembrane region" description="Helical" evidence="10">
    <location>
        <begin position="211"/>
        <end position="230"/>
    </location>
</feature>
<dbReference type="GO" id="GO:0005886">
    <property type="term" value="C:plasma membrane"/>
    <property type="evidence" value="ECO:0007669"/>
    <property type="project" value="UniProtKB-SubCell"/>
</dbReference>
<name>A0A4W3JJG7_CALMI</name>
<dbReference type="GO" id="GO:0045907">
    <property type="term" value="P:positive regulation of vasoconstriction"/>
    <property type="evidence" value="ECO:0007669"/>
    <property type="project" value="TreeGrafter"/>
</dbReference>
<dbReference type="STRING" id="7868.ENSCMIP00000032275"/>
<evidence type="ECO:0000256" key="8">
    <source>
        <dbReference type="ARBA" id="ARBA00023180"/>
    </source>
</evidence>
<protein>
    <submittedName>
        <fullName evidence="12">Arginine vasopressin receptor 2b, tandem duplicate, 1</fullName>
    </submittedName>
</protein>
<keyword evidence="3 10" id="KW-0812">Transmembrane</keyword>
<evidence type="ECO:0000256" key="10">
    <source>
        <dbReference type="RuleBase" id="RU046427"/>
    </source>
</evidence>
<evidence type="ECO:0000313" key="13">
    <source>
        <dbReference type="Proteomes" id="UP000314986"/>
    </source>
</evidence>
<evidence type="ECO:0000256" key="7">
    <source>
        <dbReference type="ARBA" id="ARBA00023170"/>
    </source>
</evidence>
<dbReference type="GO" id="GO:0005000">
    <property type="term" value="F:vasopressin receptor activity"/>
    <property type="evidence" value="ECO:0007669"/>
    <property type="project" value="InterPro"/>
</dbReference>
<evidence type="ECO:0000256" key="2">
    <source>
        <dbReference type="ARBA" id="ARBA00022475"/>
    </source>
</evidence>
<keyword evidence="2" id="KW-1003">Cell membrane</keyword>
<dbReference type="FunCoup" id="A0A4W3JJG7">
    <property type="interactions" value="32"/>
</dbReference>
<dbReference type="OMA" id="RARCNGP"/>
<evidence type="ECO:0000313" key="12">
    <source>
        <dbReference type="Ensembl" id="ENSCMIP00000032275.1"/>
    </source>
</evidence>
<keyword evidence="13" id="KW-1185">Reference proteome</keyword>
<dbReference type="InterPro" id="IPR001817">
    <property type="entry name" value="Vasoprsn_rcpt"/>
</dbReference>
<feature type="transmembrane region" description="Helical" evidence="10">
    <location>
        <begin position="164"/>
        <end position="186"/>
    </location>
</feature>
<dbReference type="PANTHER" id="PTHR24241:SF133">
    <property type="entry name" value="OXYTOCIN RECEPTOR"/>
    <property type="match status" value="1"/>
</dbReference>
<dbReference type="SUPFAM" id="SSF81321">
    <property type="entry name" value="Family A G protein-coupled receptor-like"/>
    <property type="match status" value="1"/>
</dbReference>
<feature type="transmembrane region" description="Helical" evidence="10">
    <location>
        <begin position="46"/>
        <end position="73"/>
    </location>
</feature>
<reference evidence="13" key="2">
    <citation type="journal article" date="2007" name="PLoS Biol.">
        <title>Survey sequencing and comparative analysis of the elephant shark (Callorhinchus milii) genome.</title>
        <authorList>
            <person name="Venkatesh B."/>
            <person name="Kirkness E.F."/>
            <person name="Loh Y.H."/>
            <person name="Halpern A.L."/>
            <person name="Lee A.P."/>
            <person name="Johnson J."/>
            <person name="Dandona N."/>
            <person name="Viswanathan L.D."/>
            <person name="Tay A."/>
            <person name="Venter J.C."/>
            <person name="Strausberg R.L."/>
            <person name="Brenner S."/>
        </authorList>
    </citation>
    <scope>NUCLEOTIDE SEQUENCE [LARGE SCALE GENOMIC DNA]</scope>
</reference>
<dbReference type="GO" id="GO:0042277">
    <property type="term" value="F:peptide binding"/>
    <property type="evidence" value="ECO:0007669"/>
    <property type="project" value="TreeGrafter"/>
</dbReference>
<proteinExistence type="inferred from homology"/>
<keyword evidence="9 10" id="KW-0807">Transducer</keyword>
<evidence type="ECO:0000259" key="11">
    <source>
        <dbReference type="PROSITE" id="PS50262"/>
    </source>
</evidence>